<gene>
    <name evidence="1" type="ORF">BJ138DRAFT_1021414</name>
</gene>
<dbReference type="EMBL" id="MU269436">
    <property type="protein sequence ID" value="KAH7902881.1"/>
    <property type="molecule type" value="Genomic_DNA"/>
</dbReference>
<comment type="caution">
    <text evidence="1">The sequence shown here is derived from an EMBL/GenBank/DDBJ whole genome shotgun (WGS) entry which is preliminary data.</text>
</comment>
<proteinExistence type="predicted"/>
<reference evidence="1" key="1">
    <citation type="journal article" date="2021" name="New Phytol.">
        <title>Evolutionary innovations through gain and loss of genes in the ectomycorrhizal Boletales.</title>
        <authorList>
            <person name="Wu G."/>
            <person name="Miyauchi S."/>
            <person name="Morin E."/>
            <person name="Kuo A."/>
            <person name="Drula E."/>
            <person name="Varga T."/>
            <person name="Kohler A."/>
            <person name="Feng B."/>
            <person name="Cao Y."/>
            <person name="Lipzen A."/>
            <person name="Daum C."/>
            <person name="Hundley H."/>
            <person name="Pangilinan J."/>
            <person name="Johnson J."/>
            <person name="Barry K."/>
            <person name="LaButti K."/>
            <person name="Ng V."/>
            <person name="Ahrendt S."/>
            <person name="Min B."/>
            <person name="Choi I.G."/>
            <person name="Park H."/>
            <person name="Plett J.M."/>
            <person name="Magnuson J."/>
            <person name="Spatafora J.W."/>
            <person name="Nagy L.G."/>
            <person name="Henrissat B."/>
            <person name="Grigoriev I.V."/>
            <person name="Yang Z.L."/>
            <person name="Xu J."/>
            <person name="Martin F.M."/>
        </authorList>
    </citation>
    <scope>NUCLEOTIDE SEQUENCE</scope>
    <source>
        <strain evidence="1">ATCC 28755</strain>
    </source>
</reference>
<organism evidence="1 2">
    <name type="scientific">Hygrophoropsis aurantiaca</name>
    <dbReference type="NCBI Taxonomy" id="72124"/>
    <lineage>
        <taxon>Eukaryota</taxon>
        <taxon>Fungi</taxon>
        <taxon>Dikarya</taxon>
        <taxon>Basidiomycota</taxon>
        <taxon>Agaricomycotina</taxon>
        <taxon>Agaricomycetes</taxon>
        <taxon>Agaricomycetidae</taxon>
        <taxon>Boletales</taxon>
        <taxon>Coniophorineae</taxon>
        <taxon>Hygrophoropsidaceae</taxon>
        <taxon>Hygrophoropsis</taxon>
    </lineage>
</organism>
<feature type="non-terminal residue" evidence="1">
    <location>
        <position position="168"/>
    </location>
</feature>
<protein>
    <submittedName>
        <fullName evidence="1">Uncharacterized protein</fullName>
    </submittedName>
</protein>
<keyword evidence="2" id="KW-1185">Reference proteome</keyword>
<evidence type="ECO:0000313" key="1">
    <source>
        <dbReference type="EMBL" id="KAH7902881.1"/>
    </source>
</evidence>
<accession>A0ACB7ZPR8</accession>
<dbReference type="Proteomes" id="UP000790377">
    <property type="component" value="Unassembled WGS sequence"/>
</dbReference>
<sequence length="168" mass="18595">MKQGSKTYITEDDLPSLVPSDESEKLGNDLDKALSKHSSLWTALFLSYGGPYLFAAFLKIVQDALAFLQPQLLRWLLAFISSYQSNKGTASEPSPLEGFSVAIIMFVASMTQTLILHQYFQRCFETGMRVRAGLVTAIYKKALVLSCDERGRASGDIVNLMSVDATRL</sequence>
<evidence type="ECO:0000313" key="2">
    <source>
        <dbReference type="Proteomes" id="UP000790377"/>
    </source>
</evidence>
<name>A0ACB7ZPR8_9AGAM</name>